<dbReference type="PANTHER" id="PTHR10660">
    <property type="entry name" value="PROTEASOME REGULATOR PA28"/>
    <property type="match status" value="1"/>
</dbReference>
<dbReference type="RefSeq" id="XP_004342191.1">
    <property type="nucleotide sequence ID" value="XM_004342142.1"/>
</dbReference>
<dbReference type="Pfam" id="PF02251">
    <property type="entry name" value="PA28_N"/>
    <property type="match status" value="1"/>
</dbReference>
<evidence type="ECO:0000256" key="2">
    <source>
        <dbReference type="ARBA" id="ARBA00022942"/>
    </source>
</evidence>
<dbReference type="GO" id="GO:0008537">
    <property type="term" value="C:proteasome activator complex"/>
    <property type="evidence" value="ECO:0007669"/>
    <property type="project" value="InterPro"/>
</dbReference>
<dbReference type="STRING" id="1257118.L8H6L8"/>
<dbReference type="Gene3D" id="1.20.5.120">
    <property type="entry name" value="Proteasome activator pa28, N-terminal domain"/>
    <property type="match status" value="1"/>
</dbReference>
<protein>
    <submittedName>
        <fullName evidence="6">Proteasome activator protein</fullName>
    </submittedName>
</protein>
<keyword evidence="7" id="KW-1185">Reference proteome</keyword>
<dbReference type="GO" id="GO:0061136">
    <property type="term" value="P:regulation of proteasomal protein catabolic process"/>
    <property type="evidence" value="ECO:0007669"/>
    <property type="project" value="TreeGrafter"/>
</dbReference>
<evidence type="ECO:0000313" key="6">
    <source>
        <dbReference type="EMBL" id="ELR20081.1"/>
    </source>
</evidence>
<dbReference type="InterPro" id="IPR009077">
    <property type="entry name" value="Proteasome_activ_PA28"/>
</dbReference>
<dbReference type="PANTHER" id="PTHR10660:SF2">
    <property type="entry name" value="LD45860P"/>
    <property type="match status" value="1"/>
</dbReference>
<evidence type="ECO:0000256" key="3">
    <source>
        <dbReference type="SAM" id="MobiDB-lite"/>
    </source>
</evidence>
<dbReference type="KEGG" id="acan:ACA1_114590"/>
<dbReference type="InterPro" id="IPR036252">
    <property type="entry name" value="Proteasome_activ_sf"/>
</dbReference>
<dbReference type="FunFam" id="1.20.120.180:FF:000002">
    <property type="entry name" value="Proteasome activator complex subunit 1"/>
    <property type="match status" value="1"/>
</dbReference>
<dbReference type="GO" id="GO:0005654">
    <property type="term" value="C:nucleoplasm"/>
    <property type="evidence" value="ECO:0007669"/>
    <property type="project" value="TreeGrafter"/>
</dbReference>
<dbReference type="Pfam" id="PF02252">
    <property type="entry name" value="PA28_C"/>
    <property type="match status" value="1"/>
</dbReference>
<dbReference type="OrthoDB" id="6591885at2759"/>
<keyword evidence="2 6" id="KW-0647">Proteasome</keyword>
<organism evidence="6 7">
    <name type="scientific">Acanthamoeba castellanii (strain ATCC 30010 / Neff)</name>
    <dbReference type="NCBI Taxonomy" id="1257118"/>
    <lineage>
        <taxon>Eukaryota</taxon>
        <taxon>Amoebozoa</taxon>
        <taxon>Discosea</taxon>
        <taxon>Longamoebia</taxon>
        <taxon>Centramoebida</taxon>
        <taxon>Acanthamoebidae</taxon>
        <taxon>Acanthamoeba</taxon>
    </lineage>
</organism>
<feature type="region of interest" description="Disordered" evidence="3">
    <location>
        <begin position="54"/>
        <end position="80"/>
    </location>
</feature>
<evidence type="ECO:0000256" key="1">
    <source>
        <dbReference type="ARBA" id="ARBA00005883"/>
    </source>
</evidence>
<dbReference type="GeneID" id="14920923"/>
<dbReference type="InterPro" id="IPR003185">
    <property type="entry name" value="Proteasome_activ_PA28_N"/>
</dbReference>
<sequence length="229" mass="25805">MEGTPTNVDAKKQVDELWEAIAQTANQHFKHSMPERILKLSTLLKSDDFSLRAGQVGQEPRLEEDETAAPPSKRARVEGSKGAVPVNKALARVVPAIKEEILAVIDIFNSVKIWIQLSIPRIEAGNTFGVDIQTDTISELSRAEDAAYSLLEGITKYYVTRGKLISKVLKHPEIEDYSLSVVELDEKEYLNMRLSTLDLRNNMAIIYDLLSKNWDRIQKPTSSHHTTMF</sequence>
<dbReference type="SUPFAM" id="SSF47216">
    <property type="entry name" value="Proteasome activator"/>
    <property type="match status" value="1"/>
</dbReference>
<dbReference type="GO" id="GO:0061133">
    <property type="term" value="F:endopeptidase activator activity"/>
    <property type="evidence" value="ECO:0007669"/>
    <property type="project" value="TreeGrafter"/>
</dbReference>
<feature type="domain" description="Proteasome activator PA28 C-terminal" evidence="5">
    <location>
        <begin position="84"/>
        <end position="225"/>
    </location>
</feature>
<proteinExistence type="inferred from homology"/>
<feature type="domain" description="Proteasome activator PA28 N-terminal" evidence="4">
    <location>
        <begin position="9"/>
        <end position="52"/>
    </location>
</feature>
<accession>L8H6L8</accession>
<evidence type="ECO:0000259" key="5">
    <source>
        <dbReference type="Pfam" id="PF02252"/>
    </source>
</evidence>
<dbReference type="OMA" id="CGPIYSN"/>
<dbReference type="GO" id="GO:2000045">
    <property type="term" value="P:regulation of G1/S transition of mitotic cell cycle"/>
    <property type="evidence" value="ECO:0007669"/>
    <property type="project" value="TreeGrafter"/>
</dbReference>
<dbReference type="EMBL" id="KB007926">
    <property type="protein sequence ID" value="ELR20081.1"/>
    <property type="molecule type" value="Genomic_DNA"/>
</dbReference>
<dbReference type="AlphaFoldDB" id="L8H6L8"/>
<evidence type="ECO:0000259" key="4">
    <source>
        <dbReference type="Pfam" id="PF02251"/>
    </source>
</evidence>
<name>L8H6L8_ACACF</name>
<dbReference type="InterPro" id="IPR036996">
    <property type="entry name" value="PA28_N_sf"/>
</dbReference>
<dbReference type="VEuPathDB" id="AmoebaDB:ACA1_114590"/>
<evidence type="ECO:0000313" key="7">
    <source>
        <dbReference type="Proteomes" id="UP000011083"/>
    </source>
</evidence>
<dbReference type="GO" id="GO:0005737">
    <property type="term" value="C:cytoplasm"/>
    <property type="evidence" value="ECO:0007669"/>
    <property type="project" value="TreeGrafter"/>
</dbReference>
<dbReference type="Proteomes" id="UP000011083">
    <property type="component" value="Unassembled WGS sequence"/>
</dbReference>
<gene>
    <name evidence="6" type="ORF">ACA1_114590</name>
</gene>
<dbReference type="InterPro" id="IPR003186">
    <property type="entry name" value="PA28_C"/>
</dbReference>
<reference evidence="6 7" key="1">
    <citation type="journal article" date="2013" name="Genome Biol.">
        <title>Genome of Acanthamoeba castellanii highlights extensive lateral gene transfer and early evolution of tyrosine kinase signaling.</title>
        <authorList>
            <person name="Clarke M."/>
            <person name="Lohan A.J."/>
            <person name="Liu B."/>
            <person name="Lagkouvardos I."/>
            <person name="Roy S."/>
            <person name="Zafar N."/>
            <person name="Bertelli C."/>
            <person name="Schilde C."/>
            <person name="Kianianmomeni A."/>
            <person name="Burglin T.R."/>
            <person name="Frech C."/>
            <person name="Turcotte B."/>
            <person name="Kopec K.O."/>
            <person name="Synnott J.M."/>
            <person name="Choo C."/>
            <person name="Paponov I."/>
            <person name="Finkler A."/>
            <person name="Soon Heng Tan C."/>
            <person name="Hutchins A.P."/>
            <person name="Weinmeier T."/>
            <person name="Rattei T."/>
            <person name="Chu J.S."/>
            <person name="Gimenez G."/>
            <person name="Irimia M."/>
            <person name="Rigden D.J."/>
            <person name="Fitzpatrick D.A."/>
            <person name="Lorenzo-Morales J."/>
            <person name="Bateman A."/>
            <person name="Chiu C.H."/>
            <person name="Tang P."/>
            <person name="Hegemann P."/>
            <person name="Fromm H."/>
            <person name="Raoult D."/>
            <person name="Greub G."/>
            <person name="Miranda-Saavedra D."/>
            <person name="Chen N."/>
            <person name="Nash P."/>
            <person name="Ginger M.L."/>
            <person name="Horn M."/>
            <person name="Schaap P."/>
            <person name="Caler L."/>
            <person name="Loftus B."/>
        </authorList>
    </citation>
    <scope>NUCLEOTIDE SEQUENCE [LARGE SCALE GENOMIC DNA]</scope>
    <source>
        <strain evidence="6 7">Neff</strain>
    </source>
</reference>
<dbReference type="Gene3D" id="1.20.120.180">
    <property type="entry name" value="Proteasome activator pa28, C-terminal domain"/>
    <property type="match status" value="1"/>
</dbReference>
<dbReference type="InterPro" id="IPR036997">
    <property type="entry name" value="PA28_C_sf"/>
</dbReference>
<comment type="similarity">
    <text evidence="1">Belongs to the PA28 family.</text>
</comment>